<accession>A0A1F7USH8</accession>
<evidence type="ECO:0000256" key="4">
    <source>
        <dbReference type="ARBA" id="ARBA00022692"/>
    </source>
</evidence>
<protein>
    <recommendedName>
        <fullName evidence="7">Phosphatidylglycerol--prolipoprotein diacylglyceryl transferase</fullName>
        <ecNumber evidence="7">2.5.1.145</ecNumber>
    </recommendedName>
</protein>
<feature type="transmembrane region" description="Helical" evidence="7">
    <location>
        <begin position="140"/>
        <end position="161"/>
    </location>
</feature>
<proteinExistence type="inferred from homology"/>
<gene>
    <name evidence="7" type="primary">lgt</name>
    <name evidence="8" type="ORF">A2936_03075</name>
</gene>
<evidence type="ECO:0000313" key="8">
    <source>
        <dbReference type="EMBL" id="OGL81252.1"/>
    </source>
</evidence>
<dbReference type="PANTHER" id="PTHR30589:SF0">
    <property type="entry name" value="PHOSPHATIDYLGLYCEROL--PROLIPOPROTEIN DIACYLGLYCERYL TRANSFERASE"/>
    <property type="match status" value="1"/>
</dbReference>
<dbReference type="InterPro" id="IPR001640">
    <property type="entry name" value="Lgt"/>
</dbReference>
<keyword evidence="4 7" id="KW-0812">Transmembrane</keyword>
<dbReference type="GO" id="GO:0005886">
    <property type="term" value="C:plasma membrane"/>
    <property type="evidence" value="ECO:0007669"/>
    <property type="project" value="UniProtKB-SubCell"/>
</dbReference>
<keyword evidence="8" id="KW-0449">Lipoprotein</keyword>
<dbReference type="EMBL" id="MGEK01000032">
    <property type="protein sequence ID" value="OGL81252.1"/>
    <property type="molecule type" value="Genomic_DNA"/>
</dbReference>
<evidence type="ECO:0000256" key="3">
    <source>
        <dbReference type="ARBA" id="ARBA00022679"/>
    </source>
</evidence>
<reference evidence="8 9" key="1">
    <citation type="journal article" date="2016" name="Nat. Commun.">
        <title>Thousands of microbial genomes shed light on interconnected biogeochemical processes in an aquifer system.</title>
        <authorList>
            <person name="Anantharaman K."/>
            <person name="Brown C.T."/>
            <person name="Hug L.A."/>
            <person name="Sharon I."/>
            <person name="Castelle C.J."/>
            <person name="Probst A.J."/>
            <person name="Thomas B.C."/>
            <person name="Singh A."/>
            <person name="Wilkins M.J."/>
            <person name="Karaoz U."/>
            <person name="Brodie E.L."/>
            <person name="Williams K.H."/>
            <person name="Hubbard S.S."/>
            <person name="Banfield J.F."/>
        </authorList>
    </citation>
    <scope>NUCLEOTIDE SEQUENCE [LARGE SCALE GENOMIC DNA]</scope>
</reference>
<feature type="transmembrane region" description="Helical" evidence="7">
    <location>
        <begin position="267"/>
        <end position="288"/>
    </location>
</feature>
<feature type="transmembrane region" description="Helical" evidence="7">
    <location>
        <begin position="73"/>
        <end position="91"/>
    </location>
</feature>
<organism evidence="8 9">
    <name type="scientific">Candidatus Uhrbacteria bacterium RIFCSPLOWO2_01_FULL_47_25</name>
    <dbReference type="NCBI Taxonomy" id="1802402"/>
    <lineage>
        <taxon>Bacteria</taxon>
        <taxon>Candidatus Uhriibacteriota</taxon>
    </lineage>
</organism>
<name>A0A1F7USH8_9BACT</name>
<evidence type="ECO:0000256" key="7">
    <source>
        <dbReference type="HAMAP-Rule" id="MF_01147"/>
    </source>
</evidence>
<dbReference type="AlphaFoldDB" id="A0A1F7USH8"/>
<dbReference type="Proteomes" id="UP000176846">
    <property type="component" value="Unassembled WGS sequence"/>
</dbReference>
<sequence>MAIINILHTYEPSPILMTLGPITIYWYGLFYTISIVLGYWLVSSTLKRILATHYPLPTTHSAALRLTARLPEFTFALVVVGLIGARLYHVLNEWQYYWAHPLQIFAIWNGGLAIHGALIAGLIFLWLYSKRQATSYKLPATSYLLWLADLLSPAILLGQAIGRWGNYFNQELFGYPTTLPWGIPISPANRPPEFEQFTYFHPTFLYESLWDFVGAIILIIWLSRWRHYKLQATSYKPGLIFPIYLIWMSFGRISIEFFRINTSPLVFGWKLSVLMSMIFVLIGIKIGFLHKSSHGVL</sequence>
<feature type="transmembrane region" description="Helical" evidence="7">
    <location>
        <begin position="103"/>
        <end position="128"/>
    </location>
</feature>
<evidence type="ECO:0000313" key="9">
    <source>
        <dbReference type="Proteomes" id="UP000176846"/>
    </source>
</evidence>
<dbReference type="PANTHER" id="PTHR30589">
    <property type="entry name" value="PROLIPOPROTEIN DIACYLGLYCERYL TRANSFERASE"/>
    <property type="match status" value="1"/>
</dbReference>
<keyword evidence="5 7" id="KW-1133">Transmembrane helix</keyword>
<evidence type="ECO:0000256" key="5">
    <source>
        <dbReference type="ARBA" id="ARBA00022989"/>
    </source>
</evidence>
<comment type="subcellular location">
    <subcellularLocation>
        <location evidence="7">Cell membrane</location>
        <topology evidence="7">Multi-pass membrane protein</topology>
    </subcellularLocation>
</comment>
<dbReference type="HAMAP" id="MF_01147">
    <property type="entry name" value="Lgt"/>
    <property type="match status" value="1"/>
</dbReference>
<evidence type="ECO:0000256" key="6">
    <source>
        <dbReference type="ARBA" id="ARBA00023136"/>
    </source>
</evidence>
<dbReference type="EC" id="2.5.1.145" evidence="7"/>
<feature type="transmembrane region" description="Helical" evidence="7">
    <location>
        <begin position="204"/>
        <end position="223"/>
    </location>
</feature>
<comment type="function">
    <text evidence="7">Catalyzes the transfer of the diacylglyceryl group from phosphatidylglycerol to the sulfhydryl group of the N-terminal cysteine of a prolipoprotein, the first step in the formation of mature lipoproteins.</text>
</comment>
<feature type="transmembrane region" description="Helical" evidence="7">
    <location>
        <begin position="235"/>
        <end position="255"/>
    </location>
</feature>
<dbReference type="GO" id="GO:0042158">
    <property type="term" value="P:lipoprotein biosynthetic process"/>
    <property type="evidence" value="ECO:0007669"/>
    <property type="project" value="UniProtKB-UniRule"/>
</dbReference>
<keyword evidence="2 7" id="KW-1003">Cell membrane</keyword>
<dbReference type="GO" id="GO:0008961">
    <property type="term" value="F:phosphatidylglycerol-prolipoprotein diacylglyceryl transferase activity"/>
    <property type="evidence" value="ECO:0007669"/>
    <property type="project" value="UniProtKB-UniRule"/>
</dbReference>
<dbReference type="NCBIfam" id="TIGR00544">
    <property type="entry name" value="lgt"/>
    <property type="match status" value="1"/>
</dbReference>
<dbReference type="UniPathway" id="UPA00664"/>
<keyword evidence="3 7" id="KW-0808">Transferase</keyword>
<feature type="binding site" evidence="7">
    <location>
        <position position="163"/>
    </location>
    <ligand>
        <name>a 1,2-diacyl-sn-glycero-3-phospho-(1'-sn-glycerol)</name>
        <dbReference type="ChEBI" id="CHEBI:64716"/>
    </ligand>
</feature>
<feature type="transmembrane region" description="Helical" evidence="7">
    <location>
        <begin position="24"/>
        <end position="42"/>
    </location>
</feature>
<dbReference type="Pfam" id="PF01790">
    <property type="entry name" value="LGT"/>
    <property type="match status" value="1"/>
</dbReference>
<comment type="caution">
    <text evidence="8">The sequence shown here is derived from an EMBL/GenBank/DDBJ whole genome shotgun (WGS) entry which is preliminary data.</text>
</comment>
<comment type="catalytic activity">
    <reaction evidence="7">
        <text>L-cysteinyl-[prolipoprotein] + a 1,2-diacyl-sn-glycero-3-phospho-(1'-sn-glycerol) = an S-1,2-diacyl-sn-glyceryl-L-cysteinyl-[prolipoprotein] + sn-glycerol 1-phosphate + H(+)</text>
        <dbReference type="Rhea" id="RHEA:56712"/>
        <dbReference type="Rhea" id="RHEA-COMP:14679"/>
        <dbReference type="Rhea" id="RHEA-COMP:14680"/>
        <dbReference type="ChEBI" id="CHEBI:15378"/>
        <dbReference type="ChEBI" id="CHEBI:29950"/>
        <dbReference type="ChEBI" id="CHEBI:57685"/>
        <dbReference type="ChEBI" id="CHEBI:64716"/>
        <dbReference type="ChEBI" id="CHEBI:140658"/>
        <dbReference type="EC" id="2.5.1.145"/>
    </reaction>
</comment>
<comment type="similarity">
    <text evidence="1 7">Belongs to the Lgt family.</text>
</comment>
<comment type="pathway">
    <text evidence="7">Protein modification; lipoprotein biosynthesis (diacylglyceryl transfer).</text>
</comment>
<evidence type="ECO:0000256" key="2">
    <source>
        <dbReference type="ARBA" id="ARBA00022475"/>
    </source>
</evidence>
<dbReference type="PROSITE" id="PS01311">
    <property type="entry name" value="LGT"/>
    <property type="match status" value="1"/>
</dbReference>
<keyword evidence="6 7" id="KW-0472">Membrane</keyword>
<evidence type="ECO:0000256" key="1">
    <source>
        <dbReference type="ARBA" id="ARBA00007150"/>
    </source>
</evidence>